<feature type="region of interest" description="Disordered" evidence="2">
    <location>
        <begin position="568"/>
        <end position="594"/>
    </location>
</feature>
<protein>
    <submittedName>
        <fullName evidence="6">CHY zinc finger domain-containing protein 1</fullName>
    </submittedName>
</protein>
<dbReference type="InterPro" id="IPR017921">
    <property type="entry name" value="Znf_CTCHY"/>
</dbReference>
<dbReference type="CDD" id="cd16464">
    <property type="entry name" value="RING-H2_Pirh2-like"/>
    <property type="match status" value="1"/>
</dbReference>
<feature type="region of interest" description="Disordered" evidence="2">
    <location>
        <begin position="612"/>
        <end position="642"/>
    </location>
</feature>
<feature type="compositionally biased region" description="Basic residues" evidence="2">
    <location>
        <begin position="132"/>
        <end position="144"/>
    </location>
</feature>
<proteinExistence type="predicted"/>
<keyword evidence="1" id="KW-0863">Zinc-finger</keyword>
<dbReference type="Pfam" id="PF14599">
    <property type="entry name" value="zinc_ribbon_6"/>
    <property type="match status" value="1"/>
</dbReference>
<feature type="region of interest" description="Disordered" evidence="2">
    <location>
        <begin position="117"/>
        <end position="234"/>
    </location>
</feature>
<feature type="compositionally biased region" description="Acidic residues" evidence="2">
    <location>
        <begin position="629"/>
        <end position="642"/>
    </location>
</feature>
<dbReference type="SMART" id="SM00184">
    <property type="entry name" value="RING"/>
    <property type="match status" value="1"/>
</dbReference>
<dbReference type="OrthoDB" id="411372at2759"/>
<dbReference type="EMBL" id="CAICTM010000694">
    <property type="protein sequence ID" value="CAB9515124.1"/>
    <property type="molecule type" value="Genomic_DNA"/>
</dbReference>
<evidence type="ECO:0000259" key="4">
    <source>
        <dbReference type="PROSITE" id="PS51266"/>
    </source>
</evidence>
<dbReference type="GO" id="GO:0061630">
    <property type="term" value="F:ubiquitin protein ligase activity"/>
    <property type="evidence" value="ECO:0007669"/>
    <property type="project" value="TreeGrafter"/>
</dbReference>
<feature type="compositionally biased region" description="Low complexity" evidence="2">
    <location>
        <begin position="75"/>
        <end position="89"/>
    </location>
</feature>
<dbReference type="GO" id="GO:0005634">
    <property type="term" value="C:nucleus"/>
    <property type="evidence" value="ECO:0007669"/>
    <property type="project" value="TreeGrafter"/>
</dbReference>
<keyword evidence="1" id="KW-0479">Metal-binding</keyword>
<accession>A0A9N8E773</accession>
<keyword evidence="7" id="KW-1185">Reference proteome</keyword>
<evidence type="ECO:0000313" key="6">
    <source>
        <dbReference type="EMBL" id="CAB9515124.1"/>
    </source>
</evidence>
<dbReference type="SUPFAM" id="SSF57850">
    <property type="entry name" value="RING/U-box"/>
    <property type="match status" value="1"/>
</dbReference>
<feature type="compositionally biased region" description="Polar residues" evidence="2">
    <location>
        <begin position="181"/>
        <end position="195"/>
    </location>
</feature>
<dbReference type="PROSITE" id="PS51270">
    <property type="entry name" value="ZF_CTCHY"/>
    <property type="match status" value="1"/>
</dbReference>
<feature type="compositionally biased region" description="Low complexity" evidence="2">
    <location>
        <begin position="206"/>
        <end position="233"/>
    </location>
</feature>
<dbReference type="InterPro" id="IPR001841">
    <property type="entry name" value="Znf_RING"/>
</dbReference>
<dbReference type="SUPFAM" id="SSF161245">
    <property type="entry name" value="Zinc hairpin stack"/>
    <property type="match status" value="1"/>
</dbReference>
<keyword evidence="1" id="KW-0862">Zinc</keyword>
<feature type="domain" description="CHY-type" evidence="4">
    <location>
        <begin position="298"/>
        <end position="377"/>
    </location>
</feature>
<dbReference type="PROSITE" id="PS50089">
    <property type="entry name" value="ZF_RING_2"/>
    <property type="match status" value="1"/>
</dbReference>
<dbReference type="Gene3D" id="2.20.28.10">
    <property type="match status" value="1"/>
</dbReference>
<comment type="caution">
    <text evidence="6">The sequence shown here is derived from an EMBL/GenBank/DDBJ whole genome shotgun (WGS) entry which is preliminary data.</text>
</comment>
<dbReference type="Pfam" id="PF13639">
    <property type="entry name" value="zf-RING_2"/>
    <property type="match status" value="1"/>
</dbReference>
<evidence type="ECO:0000259" key="3">
    <source>
        <dbReference type="PROSITE" id="PS50089"/>
    </source>
</evidence>
<sequence>MEEDDDSEDFHSHEHHHHHHHSHHGPPGRTRSGMSEQEQRSRRESIKGIMADHSLSAVEKRRSIQSLMDGRRRSSTTGCSVSSASAAGSDNPSGDYVSSMAAAAAAAAEYYDSSDDDMLLSDAEDDEDDKKRQHQHHHHHHNHQHGNLQTNNNNSNHNNTNNNNNNDSINPCEHVFVGRRASTSTAGDSSVSQISLGYGGPNRRGSATSSSGHNSNNNNSSSYAGSSSLNDDSNSTAIRNRELIQGLDDPETDDVKKRFRRYGRARSLQDFGDGAFAAAAAAAASFVKNDPRATNKRMEKSRPKCEHYERQCTIVTAFSVEQAGKKTKQDRRRSMPIDLEEEETHHEIDRFAIRELICRKCFTRQSSKTNNCNNCGIQFGEYHCDICNLWMSAKESPYHCHECGFCRVGGRENFRHCDDCGMCIDALLFDDHNCKVGKYMSNCPVCQEDLFSSRYASHEMPCGHAIHWHCFKELTSYDTRCPVCKKTAETADQMAATWSAMAMGIALQPVPADLARVVTILCYDCEQRDDNRRWHFLGVRCSNCLSFNTTVERTTIMGRDAAAFLDELDRQRDRRSSGGGGARSSAADAAAQGDYDAVMQQREVELQMQGMNMMDDGSTPGHNLGNNVLDEDEDDGADLMHD</sequence>
<dbReference type="InterPro" id="IPR039512">
    <property type="entry name" value="RCHY1_zinc-ribbon"/>
</dbReference>
<dbReference type="InterPro" id="IPR037275">
    <property type="entry name" value="Znf_CTCHY_sf"/>
</dbReference>
<reference evidence="6" key="1">
    <citation type="submission" date="2020-06" db="EMBL/GenBank/DDBJ databases">
        <authorList>
            <consortium name="Plant Systems Biology data submission"/>
        </authorList>
    </citation>
    <scope>NUCLEOTIDE SEQUENCE</scope>
    <source>
        <strain evidence="6">D6</strain>
    </source>
</reference>
<evidence type="ECO:0000313" key="7">
    <source>
        <dbReference type="Proteomes" id="UP001153069"/>
    </source>
</evidence>
<name>A0A9N8E773_9STRA</name>
<dbReference type="InterPro" id="IPR008913">
    <property type="entry name" value="Znf_CHY"/>
</dbReference>
<dbReference type="PROSITE" id="PS51266">
    <property type="entry name" value="ZF_CHY"/>
    <property type="match status" value="1"/>
</dbReference>
<gene>
    <name evidence="6" type="ORF">SEMRO_695_G188680.1</name>
</gene>
<feature type="compositionally biased region" description="Low complexity" evidence="2">
    <location>
        <begin position="145"/>
        <end position="166"/>
    </location>
</feature>
<feature type="domain" description="RING-type" evidence="3">
    <location>
        <begin position="443"/>
        <end position="485"/>
    </location>
</feature>
<evidence type="ECO:0000259" key="5">
    <source>
        <dbReference type="PROSITE" id="PS51270"/>
    </source>
</evidence>
<feature type="compositionally biased region" description="Basic residues" evidence="2">
    <location>
        <begin position="13"/>
        <end position="26"/>
    </location>
</feature>
<organism evidence="6 7">
    <name type="scientific">Seminavis robusta</name>
    <dbReference type="NCBI Taxonomy" id="568900"/>
    <lineage>
        <taxon>Eukaryota</taxon>
        <taxon>Sar</taxon>
        <taxon>Stramenopiles</taxon>
        <taxon>Ochrophyta</taxon>
        <taxon>Bacillariophyta</taxon>
        <taxon>Bacillariophyceae</taxon>
        <taxon>Bacillariophycidae</taxon>
        <taxon>Naviculales</taxon>
        <taxon>Naviculaceae</taxon>
        <taxon>Seminavis</taxon>
    </lineage>
</organism>
<feature type="compositionally biased region" description="Basic and acidic residues" evidence="2">
    <location>
        <begin position="37"/>
        <end position="46"/>
    </location>
</feature>
<evidence type="ECO:0000256" key="1">
    <source>
        <dbReference type="PROSITE-ProRule" id="PRU00601"/>
    </source>
</evidence>
<dbReference type="AlphaFoldDB" id="A0A9N8E773"/>
<dbReference type="GO" id="GO:0016567">
    <property type="term" value="P:protein ubiquitination"/>
    <property type="evidence" value="ECO:0007669"/>
    <property type="project" value="TreeGrafter"/>
</dbReference>
<feature type="compositionally biased region" description="Low complexity" evidence="2">
    <location>
        <begin position="583"/>
        <end position="594"/>
    </location>
</feature>
<feature type="domain" description="CTCHY-type" evidence="5">
    <location>
        <begin position="379"/>
        <end position="442"/>
    </location>
</feature>
<dbReference type="InterPro" id="IPR013083">
    <property type="entry name" value="Znf_RING/FYVE/PHD"/>
</dbReference>
<dbReference type="GO" id="GO:0006511">
    <property type="term" value="P:ubiquitin-dependent protein catabolic process"/>
    <property type="evidence" value="ECO:0007669"/>
    <property type="project" value="TreeGrafter"/>
</dbReference>
<feature type="region of interest" description="Disordered" evidence="2">
    <location>
        <begin position="1"/>
        <end position="96"/>
    </location>
</feature>
<dbReference type="Gene3D" id="3.30.40.10">
    <property type="entry name" value="Zinc/RING finger domain, C3HC4 (zinc finger)"/>
    <property type="match status" value="1"/>
</dbReference>
<dbReference type="PANTHER" id="PTHR21319:SF53">
    <property type="entry name" value="RING FINGER AND CHY ZINC FINGER DOMAIN-CONTAINING PROTEIN 1"/>
    <property type="match status" value="1"/>
</dbReference>
<evidence type="ECO:0000256" key="2">
    <source>
        <dbReference type="SAM" id="MobiDB-lite"/>
    </source>
</evidence>
<dbReference type="PANTHER" id="PTHR21319">
    <property type="entry name" value="RING FINGER AND CHY ZINC FINGER DOMAIN-CONTAINING PROTEIN 1"/>
    <property type="match status" value="1"/>
</dbReference>
<feature type="compositionally biased region" description="Acidic residues" evidence="2">
    <location>
        <begin position="117"/>
        <end position="128"/>
    </location>
</feature>
<dbReference type="GO" id="GO:0008270">
    <property type="term" value="F:zinc ion binding"/>
    <property type="evidence" value="ECO:0007669"/>
    <property type="project" value="UniProtKB-KW"/>
</dbReference>
<dbReference type="Proteomes" id="UP001153069">
    <property type="component" value="Unassembled WGS sequence"/>
</dbReference>